<dbReference type="EMBL" id="LBQC01000012">
    <property type="protein sequence ID" value="KKP72813.1"/>
    <property type="molecule type" value="Genomic_DNA"/>
</dbReference>
<reference evidence="2 3" key="1">
    <citation type="journal article" date="2015" name="Nature">
        <title>rRNA introns, odd ribosomes, and small enigmatic genomes across a large radiation of phyla.</title>
        <authorList>
            <person name="Brown C.T."/>
            <person name="Hug L.A."/>
            <person name="Thomas B.C."/>
            <person name="Sharon I."/>
            <person name="Castelle C.J."/>
            <person name="Singh A."/>
            <person name="Wilkins M.J."/>
            <person name="Williams K.H."/>
            <person name="Banfield J.F."/>
        </authorList>
    </citation>
    <scope>NUCLEOTIDE SEQUENCE [LARGE SCALE GENOMIC DNA]</scope>
</reference>
<gene>
    <name evidence="2" type="ORF">UR68_C0012G0006</name>
</gene>
<organism evidence="2 3">
    <name type="scientific">Candidatus Roizmanbacteria bacterium GW2011_GWA2_35_19</name>
    <dbReference type="NCBI Taxonomy" id="1618478"/>
    <lineage>
        <taxon>Bacteria</taxon>
        <taxon>Candidatus Roizmaniibacteriota</taxon>
    </lineage>
</organism>
<keyword evidence="1" id="KW-1133">Transmembrane helix</keyword>
<protein>
    <submittedName>
        <fullName evidence="2">Uncharacterized protein</fullName>
    </submittedName>
</protein>
<evidence type="ECO:0000313" key="3">
    <source>
        <dbReference type="Proteomes" id="UP000034457"/>
    </source>
</evidence>
<accession>A0A0G0BU46</accession>
<name>A0A0G0BU46_9BACT</name>
<dbReference type="STRING" id="1618478.UR68_C0012G0006"/>
<evidence type="ECO:0000313" key="2">
    <source>
        <dbReference type="EMBL" id="KKP72813.1"/>
    </source>
</evidence>
<comment type="caution">
    <text evidence="2">The sequence shown here is derived from an EMBL/GenBank/DDBJ whole genome shotgun (WGS) entry which is preliminary data.</text>
</comment>
<keyword evidence="1" id="KW-0472">Membrane</keyword>
<keyword evidence="1" id="KW-0812">Transmembrane</keyword>
<proteinExistence type="predicted"/>
<sequence length="362" mass="40626">MGIFIIKDKFCINKKAILIIIGISLLVIVSLFKKQISFKAKAEVQLNNSICGIDLQTMKTTSDCCNEPDKLNGYRCYINNYSIDCKTRNVIKCKCDNISGKCSENITPTNQILKTPTPTPVSKPSLCDLYGKYATPDRWQKLCCSQSDIDTGRFKCIKTESESGFIKTPVYNQFHCSAQRYWKCEGGCSEYNGEIYPTCKKISSGPYIVITPTTTILNPTKTPTPKPTFKVSQSPKPVTPTAVTVQSLPPAKVNMEFLGGSIYNFTIIEDNGPVYGINTYVFRIDLNPDMSTCRTYVSLDEFYKYGLVVRSATIKAYHEASNLVIKVYDTHNGSLEVFSKTLPYSDFWSIYGDYISVTYCVE</sequence>
<dbReference type="Proteomes" id="UP000034457">
    <property type="component" value="Unassembled WGS sequence"/>
</dbReference>
<feature type="transmembrane region" description="Helical" evidence="1">
    <location>
        <begin position="12"/>
        <end position="32"/>
    </location>
</feature>
<dbReference type="AlphaFoldDB" id="A0A0G0BU46"/>
<evidence type="ECO:0000256" key="1">
    <source>
        <dbReference type="SAM" id="Phobius"/>
    </source>
</evidence>